<name>A0ABW1RRR9_9LACO</name>
<reference evidence="2" key="1">
    <citation type="journal article" date="2019" name="Int. J. Syst. Evol. Microbiol.">
        <title>The Global Catalogue of Microorganisms (GCM) 10K type strain sequencing project: providing services to taxonomists for standard genome sequencing and annotation.</title>
        <authorList>
            <consortium name="The Broad Institute Genomics Platform"/>
            <consortium name="The Broad Institute Genome Sequencing Center for Infectious Disease"/>
            <person name="Wu L."/>
            <person name="Ma J."/>
        </authorList>
    </citation>
    <scope>NUCLEOTIDE SEQUENCE [LARGE SCALE GENOMIC DNA]</scope>
    <source>
        <strain evidence="2">CCM 8924</strain>
    </source>
</reference>
<dbReference type="Proteomes" id="UP001596158">
    <property type="component" value="Unassembled WGS sequence"/>
</dbReference>
<dbReference type="EMBL" id="JBHSSG010000007">
    <property type="protein sequence ID" value="MFC6178092.1"/>
    <property type="molecule type" value="Genomic_DNA"/>
</dbReference>
<accession>A0ABW1RRR9</accession>
<proteinExistence type="predicted"/>
<dbReference type="NCBIfam" id="TIGR02126">
    <property type="entry name" value="phgtail_TP901_1"/>
    <property type="match status" value="1"/>
</dbReference>
<organism evidence="1 2">
    <name type="scientific">Weissella sagaensis</name>
    <dbReference type="NCBI Taxonomy" id="2559928"/>
    <lineage>
        <taxon>Bacteria</taxon>
        <taxon>Bacillati</taxon>
        <taxon>Bacillota</taxon>
        <taxon>Bacilli</taxon>
        <taxon>Lactobacillales</taxon>
        <taxon>Lactobacillaceae</taxon>
        <taxon>Weissella</taxon>
    </lineage>
</organism>
<gene>
    <name evidence="1" type="ORF">ACFQGR_01525</name>
</gene>
<keyword evidence="2" id="KW-1185">Reference proteome</keyword>
<evidence type="ECO:0000313" key="2">
    <source>
        <dbReference type="Proteomes" id="UP001596158"/>
    </source>
</evidence>
<dbReference type="InterPro" id="IPR011855">
    <property type="entry name" value="Phgtail_TP901_1"/>
</dbReference>
<evidence type="ECO:0000313" key="1">
    <source>
        <dbReference type="EMBL" id="MFC6178092.1"/>
    </source>
</evidence>
<dbReference type="Pfam" id="PF06199">
    <property type="entry name" value="Phage_tail_2"/>
    <property type="match status" value="1"/>
</dbReference>
<sequence length="192" mass="21023">MAYVDNGVETVTAKPTLAKSIWYFIQSIDAQVGSKAILPAWQTEGETDYGGDSIDEQTKFGRIVMPSTNEDSIELTTYVAPGDKSVDIIKDAKHNGKSVKVWRVVADKRYATEEQDSEDTHQVFPAEFGYGTVDELDMSDGDDLVEANYTLNITGKLVDGTFPLTDEQLATLEEVAKFERPGETTGEPGASK</sequence>
<dbReference type="RefSeq" id="WP_137600724.1">
    <property type="nucleotide sequence ID" value="NZ_BJDT01000005.1"/>
</dbReference>
<protein>
    <submittedName>
        <fullName evidence="1">Phage major tail protein, TP901-1 family</fullName>
    </submittedName>
</protein>
<comment type="caution">
    <text evidence="1">The sequence shown here is derived from an EMBL/GenBank/DDBJ whole genome shotgun (WGS) entry which is preliminary data.</text>
</comment>